<proteinExistence type="predicted"/>
<keyword evidence="2" id="KW-1185">Reference proteome</keyword>
<protein>
    <submittedName>
        <fullName evidence="1">Uncharacterized protein</fullName>
    </submittedName>
</protein>
<organism evidence="1 2">
    <name type="scientific">Hyalomma asiaticum</name>
    <name type="common">Tick</name>
    <dbReference type="NCBI Taxonomy" id="266040"/>
    <lineage>
        <taxon>Eukaryota</taxon>
        <taxon>Metazoa</taxon>
        <taxon>Ecdysozoa</taxon>
        <taxon>Arthropoda</taxon>
        <taxon>Chelicerata</taxon>
        <taxon>Arachnida</taxon>
        <taxon>Acari</taxon>
        <taxon>Parasitiformes</taxon>
        <taxon>Ixodida</taxon>
        <taxon>Ixodoidea</taxon>
        <taxon>Ixodidae</taxon>
        <taxon>Hyalomminae</taxon>
        <taxon>Hyalomma</taxon>
    </lineage>
</organism>
<sequence>MSSVIRNFHRLERGLLEIHHGCRLGDRTYALDSVSVTTNRIVSTAAAAVSSLVVMALFRKPLTLGCIMAHIGSSETRVRCLIEREEVLNAGHIICGGVKECTASSYTIQGLCLQTSQVRQNPHELWFEFTSDETIKGHCSCKAGNSVICKHMIAMLLFTHRIGIHNMDQLTSTDVKQAWGKLKAKNIYKAKKKNQGFMPRTLNTKGPPGPRETLHNSTEADCCCSAERLGKACGEPLPSEFKHGRKCKPVQ</sequence>
<name>A0ACB7TEV3_HYAAI</name>
<accession>A0ACB7TEV3</accession>
<gene>
    <name evidence="1" type="ORF">HPB50_008727</name>
</gene>
<evidence type="ECO:0000313" key="1">
    <source>
        <dbReference type="EMBL" id="KAH6945488.1"/>
    </source>
</evidence>
<dbReference type="Proteomes" id="UP000821845">
    <property type="component" value="Chromosome 1"/>
</dbReference>
<evidence type="ECO:0000313" key="2">
    <source>
        <dbReference type="Proteomes" id="UP000821845"/>
    </source>
</evidence>
<dbReference type="EMBL" id="CM023481">
    <property type="protein sequence ID" value="KAH6945488.1"/>
    <property type="molecule type" value="Genomic_DNA"/>
</dbReference>
<reference evidence="1" key="1">
    <citation type="submission" date="2020-05" db="EMBL/GenBank/DDBJ databases">
        <title>Large-scale comparative analyses of tick genomes elucidate their genetic diversity and vector capacities.</title>
        <authorList>
            <person name="Jia N."/>
            <person name="Wang J."/>
            <person name="Shi W."/>
            <person name="Du L."/>
            <person name="Sun Y."/>
            <person name="Zhan W."/>
            <person name="Jiang J."/>
            <person name="Wang Q."/>
            <person name="Zhang B."/>
            <person name="Ji P."/>
            <person name="Sakyi L.B."/>
            <person name="Cui X."/>
            <person name="Yuan T."/>
            <person name="Jiang B."/>
            <person name="Yang W."/>
            <person name="Lam T.T.-Y."/>
            <person name="Chang Q."/>
            <person name="Ding S."/>
            <person name="Wang X."/>
            <person name="Zhu J."/>
            <person name="Ruan X."/>
            <person name="Zhao L."/>
            <person name="Wei J."/>
            <person name="Que T."/>
            <person name="Du C."/>
            <person name="Cheng J."/>
            <person name="Dai P."/>
            <person name="Han X."/>
            <person name="Huang E."/>
            <person name="Gao Y."/>
            <person name="Liu J."/>
            <person name="Shao H."/>
            <person name="Ye R."/>
            <person name="Li L."/>
            <person name="Wei W."/>
            <person name="Wang X."/>
            <person name="Wang C."/>
            <person name="Yang T."/>
            <person name="Huo Q."/>
            <person name="Li W."/>
            <person name="Guo W."/>
            <person name="Chen H."/>
            <person name="Zhou L."/>
            <person name="Ni X."/>
            <person name="Tian J."/>
            <person name="Zhou Y."/>
            <person name="Sheng Y."/>
            <person name="Liu T."/>
            <person name="Pan Y."/>
            <person name="Xia L."/>
            <person name="Li J."/>
            <person name="Zhao F."/>
            <person name="Cao W."/>
        </authorList>
    </citation>
    <scope>NUCLEOTIDE SEQUENCE</scope>
    <source>
        <strain evidence="1">Hyas-2018</strain>
    </source>
</reference>
<comment type="caution">
    <text evidence="1">The sequence shown here is derived from an EMBL/GenBank/DDBJ whole genome shotgun (WGS) entry which is preliminary data.</text>
</comment>